<accession>A0A3B1A8B7</accession>
<protein>
    <submittedName>
        <fullName evidence="1">Uncharacterized protein</fullName>
    </submittedName>
</protein>
<dbReference type="EMBL" id="UOFS01000043">
    <property type="protein sequence ID" value="VAX00342.1"/>
    <property type="molecule type" value="Genomic_DNA"/>
</dbReference>
<sequence length="102" mass="11321">MKYDVEFAKKLLGKSILIAVNVIDSNGEIESQQQMHGLIKSVSATEGILILLNGSFLGKQWQMPPDTSSIKIAEAGEYNLKATGEVIKNPDYICSWQVHRNE</sequence>
<proteinExistence type="predicted"/>
<organism evidence="1">
    <name type="scientific">hydrothermal vent metagenome</name>
    <dbReference type="NCBI Taxonomy" id="652676"/>
    <lineage>
        <taxon>unclassified sequences</taxon>
        <taxon>metagenomes</taxon>
        <taxon>ecological metagenomes</taxon>
    </lineage>
</organism>
<dbReference type="AlphaFoldDB" id="A0A3B1A8B7"/>
<gene>
    <name evidence="1" type="ORF">MNBD_GAMMA22-119</name>
</gene>
<reference evidence="1" key="1">
    <citation type="submission" date="2018-06" db="EMBL/GenBank/DDBJ databases">
        <authorList>
            <person name="Zhirakovskaya E."/>
        </authorList>
    </citation>
    <scope>NUCLEOTIDE SEQUENCE</scope>
</reference>
<evidence type="ECO:0000313" key="1">
    <source>
        <dbReference type="EMBL" id="VAX00342.1"/>
    </source>
</evidence>
<name>A0A3B1A8B7_9ZZZZ</name>